<dbReference type="PANTHER" id="PTHR24104:SF25">
    <property type="entry name" value="PROTEIN LIN-41"/>
    <property type="match status" value="1"/>
</dbReference>
<feature type="repeat" description="NHL" evidence="2">
    <location>
        <begin position="351"/>
        <end position="376"/>
    </location>
</feature>
<evidence type="ECO:0000256" key="2">
    <source>
        <dbReference type="PROSITE-ProRule" id="PRU00504"/>
    </source>
</evidence>
<evidence type="ECO:0000313" key="6">
    <source>
        <dbReference type="EMBL" id="CAF1103284.1"/>
    </source>
</evidence>
<dbReference type="AlphaFoldDB" id="A0A814H7D0"/>
<dbReference type="Gene3D" id="2.40.10.500">
    <property type="match status" value="2"/>
</dbReference>
<keyword evidence="1" id="KW-0677">Repeat</keyword>
<evidence type="ECO:0000313" key="8">
    <source>
        <dbReference type="Proteomes" id="UP000663870"/>
    </source>
</evidence>
<evidence type="ECO:0000313" key="7">
    <source>
        <dbReference type="Proteomes" id="UP000663854"/>
    </source>
</evidence>
<evidence type="ECO:0000256" key="3">
    <source>
        <dbReference type="SAM" id="MobiDB-lite"/>
    </source>
</evidence>
<organism evidence="5 7">
    <name type="scientific">Rotaria sordida</name>
    <dbReference type="NCBI Taxonomy" id="392033"/>
    <lineage>
        <taxon>Eukaryota</taxon>
        <taxon>Metazoa</taxon>
        <taxon>Spiralia</taxon>
        <taxon>Gnathifera</taxon>
        <taxon>Rotifera</taxon>
        <taxon>Eurotatoria</taxon>
        <taxon>Bdelloidea</taxon>
        <taxon>Philodinida</taxon>
        <taxon>Philodinidae</taxon>
        <taxon>Rotaria</taxon>
    </lineage>
</organism>
<feature type="region of interest" description="Disordered" evidence="3">
    <location>
        <begin position="49"/>
        <end position="111"/>
    </location>
</feature>
<accession>A0A814H7D0</accession>
<dbReference type="SUPFAM" id="SSF63829">
    <property type="entry name" value="Calcium-dependent phosphotriesterase"/>
    <property type="match status" value="1"/>
</dbReference>
<dbReference type="SUPFAM" id="SSF101898">
    <property type="entry name" value="NHL repeat"/>
    <property type="match status" value="1"/>
</dbReference>
<dbReference type="Gene3D" id="2.120.10.30">
    <property type="entry name" value="TolB, C-terminal domain"/>
    <property type="match status" value="1"/>
</dbReference>
<feature type="chain" id="PRO_5036410192" description="NHL repeat containing protein" evidence="4">
    <location>
        <begin position="23"/>
        <end position="427"/>
    </location>
</feature>
<dbReference type="PANTHER" id="PTHR24104">
    <property type="entry name" value="E3 UBIQUITIN-PROTEIN LIGASE NHLRC1-RELATED"/>
    <property type="match status" value="1"/>
</dbReference>
<evidence type="ECO:0000313" key="5">
    <source>
        <dbReference type="EMBL" id="CAF1006301.1"/>
    </source>
</evidence>
<evidence type="ECO:0008006" key="9">
    <source>
        <dbReference type="Google" id="ProtNLM"/>
    </source>
</evidence>
<evidence type="ECO:0000256" key="4">
    <source>
        <dbReference type="SAM" id="SignalP"/>
    </source>
</evidence>
<dbReference type="EMBL" id="CAJNOL010000527">
    <property type="protein sequence ID" value="CAF1103284.1"/>
    <property type="molecule type" value="Genomic_DNA"/>
</dbReference>
<dbReference type="EMBL" id="CAJNOH010000341">
    <property type="protein sequence ID" value="CAF1006301.1"/>
    <property type="molecule type" value="Genomic_DNA"/>
</dbReference>
<evidence type="ECO:0000256" key="1">
    <source>
        <dbReference type="ARBA" id="ARBA00022737"/>
    </source>
</evidence>
<dbReference type="InterPro" id="IPR050952">
    <property type="entry name" value="TRIM-NHL_E3_ligases"/>
</dbReference>
<feature type="repeat" description="NHL" evidence="2">
    <location>
        <begin position="128"/>
        <end position="171"/>
    </location>
</feature>
<comment type="caution">
    <text evidence="5">The sequence shown here is derived from an EMBL/GenBank/DDBJ whole genome shotgun (WGS) entry which is preliminary data.</text>
</comment>
<protein>
    <recommendedName>
        <fullName evidence="9">NHL repeat containing protein</fullName>
    </recommendedName>
</protein>
<dbReference type="GO" id="GO:0008270">
    <property type="term" value="F:zinc ion binding"/>
    <property type="evidence" value="ECO:0007669"/>
    <property type="project" value="UniProtKB-KW"/>
</dbReference>
<reference evidence="5" key="1">
    <citation type="submission" date="2021-02" db="EMBL/GenBank/DDBJ databases">
        <authorList>
            <person name="Nowell W R."/>
        </authorList>
    </citation>
    <scope>NUCLEOTIDE SEQUENCE</scope>
</reference>
<dbReference type="Pfam" id="PF01436">
    <property type="entry name" value="NHL"/>
    <property type="match status" value="3"/>
</dbReference>
<feature type="repeat" description="NHL" evidence="2">
    <location>
        <begin position="193"/>
        <end position="223"/>
    </location>
</feature>
<keyword evidence="8" id="KW-1185">Reference proteome</keyword>
<gene>
    <name evidence="6" type="ORF">JXQ802_LOCUS19319</name>
    <name evidence="5" type="ORF">PYM288_LOCUS14875</name>
</gene>
<dbReference type="Proteomes" id="UP000663870">
    <property type="component" value="Unassembled WGS sequence"/>
</dbReference>
<proteinExistence type="predicted"/>
<dbReference type="PROSITE" id="PS51125">
    <property type="entry name" value="NHL"/>
    <property type="match status" value="3"/>
</dbReference>
<keyword evidence="4" id="KW-0732">Signal</keyword>
<sequence>MLIFGTIAIAVYAIISVKTTTAASSLITTTGVTSVATATTVSVTTSTITTSSTTSSSTTSSSTTSSSTTSSSTTSSSTTSSSTTSSSTTSSSTTSSSTTSSSTTSSSTTTSTTTNFLFRWNSTGITLAGVTGSAGASSTQLSTPYSMTLDSSNTLYIADRNNNRVQKFLTGSSTGTTIAGQSNGTGGAALNYLNYPSDVEVDINGNIYVVDSHNHRVLFWPNGSSSGTIVAGNGISGTSNNQLDTPYGITHDWSANIFYITDQNNHRVMKYLSNSTSGTVVAGNNGQGMGTTQLNYPLGVYFDSSSNSLLIVNYGAHNVVRWVLGASSWTLVVGNTGVSGSTSTLLFTPFDVTCDSMNNVYVADSGNHRIQFFFAGQSNGTTVAGITGTVGSTSILLNQPTSIVVDAQFNIYVVDYANSRIQEFLHY</sequence>
<dbReference type="InterPro" id="IPR011042">
    <property type="entry name" value="6-blade_b-propeller_TolB-like"/>
</dbReference>
<dbReference type="Proteomes" id="UP000663854">
    <property type="component" value="Unassembled WGS sequence"/>
</dbReference>
<feature type="signal peptide" evidence="4">
    <location>
        <begin position="1"/>
        <end position="22"/>
    </location>
</feature>
<dbReference type="CDD" id="cd05819">
    <property type="entry name" value="NHL"/>
    <property type="match status" value="1"/>
</dbReference>
<dbReference type="InterPro" id="IPR001258">
    <property type="entry name" value="NHL_repeat"/>
</dbReference>
<name>A0A814H7D0_9BILA</name>